<dbReference type="SMART" id="SM01228">
    <property type="entry name" value="GIDA_assoc_3"/>
    <property type="match status" value="1"/>
</dbReference>
<evidence type="ECO:0000313" key="6">
    <source>
        <dbReference type="EMBL" id="MPL67480.1"/>
    </source>
</evidence>
<dbReference type="PANTHER" id="PTHR11806">
    <property type="entry name" value="GLUCOSE INHIBITED DIVISION PROTEIN A"/>
    <property type="match status" value="1"/>
</dbReference>
<dbReference type="AlphaFoldDB" id="A0A644TKP6"/>
<dbReference type="Gene3D" id="3.50.50.60">
    <property type="entry name" value="FAD/NAD(P)-binding domain"/>
    <property type="match status" value="2"/>
</dbReference>
<keyword evidence="3" id="KW-0285">Flavoprotein</keyword>
<dbReference type="InterPro" id="IPR020595">
    <property type="entry name" value="MnmG-rel_CS"/>
</dbReference>
<keyword evidence="4" id="KW-0274">FAD</keyword>
<dbReference type="InterPro" id="IPR036188">
    <property type="entry name" value="FAD/NAD-bd_sf"/>
</dbReference>
<dbReference type="FunFam" id="3.50.50.60:FF:000002">
    <property type="entry name" value="tRNA uridine 5-carboxymethylaminomethyl modification enzyme MnmG"/>
    <property type="match status" value="1"/>
</dbReference>
<evidence type="ECO:0000259" key="5">
    <source>
        <dbReference type="SMART" id="SM01228"/>
    </source>
</evidence>
<proteinExistence type="inferred from homology"/>
<dbReference type="EMBL" id="VSSQ01000037">
    <property type="protein sequence ID" value="MPL67480.1"/>
    <property type="molecule type" value="Genomic_DNA"/>
</dbReference>
<evidence type="ECO:0000256" key="3">
    <source>
        <dbReference type="ARBA" id="ARBA00022630"/>
    </source>
</evidence>
<comment type="cofactor">
    <cofactor evidence="1">
        <name>FAD</name>
        <dbReference type="ChEBI" id="CHEBI:57692"/>
    </cofactor>
</comment>
<dbReference type="GO" id="GO:0002098">
    <property type="term" value="P:tRNA wobble uridine modification"/>
    <property type="evidence" value="ECO:0007669"/>
    <property type="project" value="InterPro"/>
</dbReference>
<dbReference type="SUPFAM" id="SSF51905">
    <property type="entry name" value="FAD/NAD(P)-binding domain"/>
    <property type="match status" value="1"/>
</dbReference>
<feature type="domain" description="tRNA uridine 5-carboxymethylaminomethyl modification enzyme C-terminal subdomain" evidence="5">
    <location>
        <begin position="552"/>
        <end position="623"/>
    </location>
</feature>
<dbReference type="PROSITE" id="PS01281">
    <property type="entry name" value="GIDA_2"/>
    <property type="match status" value="1"/>
</dbReference>
<reference evidence="6" key="1">
    <citation type="submission" date="2019-08" db="EMBL/GenBank/DDBJ databases">
        <authorList>
            <person name="Kucharzyk K."/>
            <person name="Murdoch R.W."/>
            <person name="Higgins S."/>
            <person name="Loffler F."/>
        </authorList>
    </citation>
    <scope>NUCLEOTIDE SEQUENCE</scope>
</reference>
<dbReference type="Pfam" id="PF13932">
    <property type="entry name" value="SAM_GIDA_C"/>
    <property type="match status" value="1"/>
</dbReference>
<dbReference type="GO" id="GO:0005829">
    <property type="term" value="C:cytosol"/>
    <property type="evidence" value="ECO:0007669"/>
    <property type="project" value="TreeGrafter"/>
</dbReference>
<dbReference type="InterPro" id="IPR040131">
    <property type="entry name" value="MnmG_N"/>
</dbReference>
<comment type="similarity">
    <text evidence="2">Belongs to the MnmG family.</text>
</comment>
<accession>A0A644TKP6</accession>
<gene>
    <name evidence="6" type="primary">mnmG_4</name>
    <name evidence="6" type="ORF">SDC9_13174</name>
</gene>
<protein>
    <submittedName>
        <fullName evidence="6">tRNA uridine 5-carboxymethylaminomethyl modification enzyme MnmG</fullName>
    </submittedName>
</protein>
<dbReference type="InterPro" id="IPR002218">
    <property type="entry name" value="MnmG-rel"/>
</dbReference>
<evidence type="ECO:0000256" key="1">
    <source>
        <dbReference type="ARBA" id="ARBA00001974"/>
    </source>
</evidence>
<evidence type="ECO:0000256" key="2">
    <source>
        <dbReference type="ARBA" id="ARBA00007653"/>
    </source>
</evidence>
<dbReference type="Gene3D" id="1.10.10.1800">
    <property type="entry name" value="tRNA uridine 5-carboxymethylaminomethyl modification enzyme MnmG/GidA"/>
    <property type="match status" value="1"/>
</dbReference>
<dbReference type="InterPro" id="IPR047001">
    <property type="entry name" value="MnmG_C_subdom"/>
</dbReference>
<dbReference type="InterPro" id="IPR026904">
    <property type="entry name" value="MnmG_C"/>
</dbReference>
<sequence length="637" mass="70499">MEYLAGNYDVIVVGAGHAGCEAALAAARMGCRTLLITLSLDNIAHMDCNPSLGGPAKGHLVREIDALGGQMGITADETSLQVRMLNTGKGPAVHALRIQSDKQVYHLHMRNAILGQENLVLHQALVERIKTEDGKVSGVVTRTGAFYAAPNVILTSGTYLRGRIIIGDAMYEGGPNGQQTAMNLSGALKELGLELGRFKTGTPPRIHRRSVDYTKFTVQPGDSVPWRYSFMPTQSMFWGRDVDKQIPCWLGYTTPETHQIIQDNIHRAPLYSGKIEGIGPRYCPSIEDKVVRFADRPTHQIFLEPEGWNSDELYVAGLSTSMPEEIQYDIIHSIPGLEKAELLRPGYAIEYDYVKPYQLSLSLEVRKIPGLFTAGQLNGTSGYEEAAAQGLLAGINAALRVQGKEPFIVRRSEGYLGVLIDDLVNKGVKEPYRLLTSRAEYRLILRQDNADLRLTPRGREIGLVKDERWAAFQKKKAAIAEINALWRGTTFSPLNEHLAEVLAGVHSAPVHGGISGEELMRRPEITINEIKQLIPQLAEYDEEALLEAGIEIKYAGYIEKQLAEIERFAKMEERMIPEEIVYDQIKGLSTEGRQRLKEVAPANMGQATRITGVTPADISVLLVYLEQKRRGGQIHAT</sequence>
<evidence type="ECO:0000256" key="4">
    <source>
        <dbReference type="ARBA" id="ARBA00022827"/>
    </source>
</evidence>
<organism evidence="6">
    <name type="scientific">bioreactor metagenome</name>
    <dbReference type="NCBI Taxonomy" id="1076179"/>
    <lineage>
        <taxon>unclassified sequences</taxon>
        <taxon>metagenomes</taxon>
        <taxon>ecological metagenomes</taxon>
    </lineage>
</organism>
<dbReference type="InterPro" id="IPR049312">
    <property type="entry name" value="GIDA_C_N"/>
</dbReference>
<dbReference type="PROSITE" id="PS01280">
    <property type="entry name" value="GIDA_1"/>
    <property type="match status" value="1"/>
</dbReference>
<dbReference type="PANTHER" id="PTHR11806:SF0">
    <property type="entry name" value="PROTEIN MTO1 HOMOLOG, MITOCHONDRIAL"/>
    <property type="match status" value="1"/>
</dbReference>
<dbReference type="Gene3D" id="1.10.150.570">
    <property type="entry name" value="GidA associated domain, C-terminal subdomain"/>
    <property type="match status" value="1"/>
</dbReference>
<dbReference type="Pfam" id="PF21680">
    <property type="entry name" value="GIDA_C_1st"/>
    <property type="match status" value="1"/>
</dbReference>
<dbReference type="FunFam" id="1.10.150.570:FF:000001">
    <property type="entry name" value="tRNA uridine 5-carboxymethylaminomethyl modification enzyme MnmG"/>
    <property type="match status" value="1"/>
</dbReference>
<comment type="caution">
    <text evidence="6">The sequence shown here is derived from an EMBL/GenBank/DDBJ whole genome shotgun (WGS) entry which is preliminary data.</text>
</comment>
<dbReference type="HAMAP" id="MF_00129">
    <property type="entry name" value="MnmG_GidA"/>
    <property type="match status" value="1"/>
</dbReference>
<dbReference type="InterPro" id="IPR004416">
    <property type="entry name" value="MnmG"/>
</dbReference>
<dbReference type="InterPro" id="IPR044920">
    <property type="entry name" value="MnmG_C_subdom_sf"/>
</dbReference>
<dbReference type="GO" id="GO:0030488">
    <property type="term" value="P:tRNA methylation"/>
    <property type="evidence" value="ECO:0007669"/>
    <property type="project" value="TreeGrafter"/>
</dbReference>
<dbReference type="GO" id="GO:0050660">
    <property type="term" value="F:flavin adenine dinucleotide binding"/>
    <property type="evidence" value="ECO:0007669"/>
    <property type="project" value="InterPro"/>
</dbReference>
<dbReference type="Pfam" id="PF01134">
    <property type="entry name" value="GIDA"/>
    <property type="match status" value="1"/>
</dbReference>
<dbReference type="NCBIfam" id="TIGR00136">
    <property type="entry name" value="mnmG_gidA"/>
    <property type="match status" value="1"/>
</dbReference>
<name>A0A644TKP6_9ZZZZ</name>